<protein>
    <submittedName>
        <fullName evidence="1">Uncharacterized protein</fullName>
    </submittedName>
</protein>
<dbReference type="Proteomes" id="UP000275078">
    <property type="component" value="Unassembled WGS sequence"/>
</dbReference>
<dbReference type="EMBL" id="ML119755">
    <property type="protein sequence ID" value="RPA75876.1"/>
    <property type="molecule type" value="Genomic_DNA"/>
</dbReference>
<organism evidence="1 2">
    <name type="scientific">Ascobolus immersus RN42</name>
    <dbReference type="NCBI Taxonomy" id="1160509"/>
    <lineage>
        <taxon>Eukaryota</taxon>
        <taxon>Fungi</taxon>
        <taxon>Dikarya</taxon>
        <taxon>Ascomycota</taxon>
        <taxon>Pezizomycotina</taxon>
        <taxon>Pezizomycetes</taxon>
        <taxon>Pezizales</taxon>
        <taxon>Ascobolaceae</taxon>
        <taxon>Ascobolus</taxon>
    </lineage>
</organism>
<accession>A0A3N4HSB3</accession>
<name>A0A3N4HSB3_ASCIM</name>
<gene>
    <name evidence="1" type="ORF">BJ508DRAFT_365380</name>
</gene>
<evidence type="ECO:0000313" key="1">
    <source>
        <dbReference type="EMBL" id="RPA75876.1"/>
    </source>
</evidence>
<proteinExistence type="predicted"/>
<sequence>MGLATRGLGSVWLGARVGFPHLECPWSFSSSFKKLPETFHFHANMPLYEYRTLKELAYKAQDAANDLALLYGELSMSLKTIIRKTHPPIDQICTDDPLPRGEPILAMMLSNKLRSGESLRVKDGNKLMPRVVQTLNEVLRLLPEFRELQRWLDTESVELYMIMKQKGSHSANRGCLGSFWWWVYDGRVEVREGLPAGIVGEWQDRLEGWLCRVEVVRGMVDMVAELQDICASLDIIESEH</sequence>
<keyword evidence="2" id="KW-1185">Reference proteome</keyword>
<evidence type="ECO:0000313" key="2">
    <source>
        <dbReference type="Proteomes" id="UP000275078"/>
    </source>
</evidence>
<reference evidence="1 2" key="1">
    <citation type="journal article" date="2018" name="Nat. Ecol. Evol.">
        <title>Pezizomycetes genomes reveal the molecular basis of ectomycorrhizal truffle lifestyle.</title>
        <authorList>
            <person name="Murat C."/>
            <person name="Payen T."/>
            <person name="Noel B."/>
            <person name="Kuo A."/>
            <person name="Morin E."/>
            <person name="Chen J."/>
            <person name="Kohler A."/>
            <person name="Krizsan K."/>
            <person name="Balestrini R."/>
            <person name="Da Silva C."/>
            <person name="Montanini B."/>
            <person name="Hainaut M."/>
            <person name="Levati E."/>
            <person name="Barry K.W."/>
            <person name="Belfiori B."/>
            <person name="Cichocki N."/>
            <person name="Clum A."/>
            <person name="Dockter R.B."/>
            <person name="Fauchery L."/>
            <person name="Guy J."/>
            <person name="Iotti M."/>
            <person name="Le Tacon F."/>
            <person name="Lindquist E.A."/>
            <person name="Lipzen A."/>
            <person name="Malagnac F."/>
            <person name="Mello A."/>
            <person name="Molinier V."/>
            <person name="Miyauchi S."/>
            <person name="Poulain J."/>
            <person name="Riccioni C."/>
            <person name="Rubini A."/>
            <person name="Sitrit Y."/>
            <person name="Splivallo R."/>
            <person name="Traeger S."/>
            <person name="Wang M."/>
            <person name="Zifcakova L."/>
            <person name="Wipf D."/>
            <person name="Zambonelli A."/>
            <person name="Paolocci F."/>
            <person name="Nowrousian M."/>
            <person name="Ottonello S."/>
            <person name="Baldrian P."/>
            <person name="Spatafora J.W."/>
            <person name="Henrissat B."/>
            <person name="Nagy L.G."/>
            <person name="Aury J.M."/>
            <person name="Wincker P."/>
            <person name="Grigoriev I.V."/>
            <person name="Bonfante P."/>
            <person name="Martin F.M."/>
        </authorList>
    </citation>
    <scope>NUCLEOTIDE SEQUENCE [LARGE SCALE GENOMIC DNA]</scope>
    <source>
        <strain evidence="1 2">RN42</strain>
    </source>
</reference>
<dbReference type="AlphaFoldDB" id="A0A3N4HSB3"/>